<proteinExistence type="inferred from homology"/>
<protein>
    <submittedName>
        <fullName evidence="10">ABC transporter permease</fullName>
    </submittedName>
</protein>
<sequence>MRALTSFRLWGLAPAWVLMGLTLIVPVAIVAGVSLADRGPYGGFDWALNFGSYREILFTLGWTDELEFAPKYLVIIARTLGYGLVTTAICMALALPVAYVIANARAGWKPFLVYLVTLPFWVSMIVRVYAWLIILGNEGLAEKAWKFLGGGDVDTFLFTNGAMLTGMVYSYIPLMVLPVYAAIEKLDPALLEASHDLYGNRWVTLRRVILPLTWPGLSAGAILVFVPAIGTVLEPMLLGGGRQMMMGTLIQTQFGGGRNWPFGAAIAMVLMAMVVVVLLLNARRAAAATEART</sequence>
<feature type="transmembrane region" description="Helical" evidence="8">
    <location>
        <begin position="80"/>
        <end position="102"/>
    </location>
</feature>
<dbReference type="Pfam" id="PF00528">
    <property type="entry name" value="BPD_transp_1"/>
    <property type="match status" value="1"/>
</dbReference>
<dbReference type="Proteomes" id="UP000609121">
    <property type="component" value="Unassembled WGS sequence"/>
</dbReference>
<keyword evidence="11" id="KW-1185">Reference proteome</keyword>
<evidence type="ECO:0000256" key="8">
    <source>
        <dbReference type="RuleBase" id="RU363032"/>
    </source>
</evidence>
<dbReference type="PROSITE" id="PS50928">
    <property type="entry name" value="ABC_TM1"/>
    <property type="match status" value="1"/>
</dbReference>
<accession>A0A8J7CY23</accession>
<evidence type="ECO:0000256" key="7">
    <source>
        <dbReference type="ARBA" id="ARBA00023136"/>
    </source>
</evidence>
<organism evidence="10 11">
    <name type="scientific">Mangrovicoccus algicola</name>
    <dbReference type="NCBI Taxonomy" id="2771008"/>
    <lineage>
        <taxon>Bacteria</taxon>
        <taxon>Pseudomonadati</taxon>
        <taxon>Pseudomonadota</taxon>
        <taxon>Alphaproteobacteria</taxon>
        <taxon>Rhodobacterales</taxon>
        <taxon>Paracoccaceae</taxon>
        <taxon>Mangrovicoccus</taxon>
    </lineage>
</organism>
<comment type="similarity">
    <text evidence="2">Belongs to the binding-protein-dependent transport system permease family. CysTW subfamily.</text>
</comment>
<evidence type="ECO:0000256" key="2">
    <source>
        <dbReference type="ARBA" id="ARBA00007069"/>
    </source>
</evidence>
<comment type="caution">
    <text evidence="10">The sequence shown here is derived from an EMBL/GenBank/DDBJ whole genome shotgun (WGS) entry which is preliminary data.</text>
</comment>
<dbReference type="GO" id="GO:0055085">
    <property type="term" value="P:transmembrane transport"/>
    <property type="evidence" value="ECO:0007669"/>
    <property type="project" value="InterPro"/>
</dbReference>
<dbReference type="PANTHER" id="PTHR42929:SF1">
    <property type="entry name" value="INNER MEMBRANE ABC TRANSPORTER PERMEASE PROTEIN YDCU-RELATED"/>
    <property type="match status" value="1"/>
</dbReference>
<name>A0A8J7CY23_9RHOB</name>
<evidence type="ECO:0000256" key="1">
    <source>
        <dbReference type="ARBA" id="ARBA00004651"/>
    </source>
</evidence>
<dbReference type="RefSeq" id="WP_193183831.1">
    <property type="nucleotide sequence ID" value="NZ_JACVXA010000043.1"/>
</dbReference>
<evidence type="ECO:0000256" key="4">
    <source>
        <dbReference type="ARBA" id="ARBA00022475"/>
    </source>
</evidence>
<dbReference type="InterPro" id="IPR000515">
    <property type="entry name" value="MetI-like"/>
</dbReference>
<dbReference type="AlphaFoldDB" id="A0A8J7CY23"/>
<evidence type="ECO:0000256" key="6">
    <source>
        <dbReference type="ARBA" id="ARBA00022989"/>
    </source>
</evidence>
<dbReference type="SUPFAM" id="SSF161098">
    <property type="entry name" value="MetI-like"/>
    <property type="match status" value="1"/>
</dbReference>
<dbReference type="Gene3D" id="1.10.3720.10">
    <property type="entry name" value="MetI-like"/>
    <property type="match status" value="1"/>
</dbReference>
<keyword evidence="7 8" id="KW-0472">Membrane</keyword>
<feature type="transmembrane region" description="Helical" evidence="8">
    <location>
        <begin position="111"/>
        <end position="136"/>
    </location>
</feature>
<feature type="transmembrane region" description="Helical" evidence="8">
    <location>
        <begin position="262"/>
        <end position="282"/>
    </location>
</feature>
<feature type="transmembrane region" description="Helical" evidence="8">
    <location>
        <begin position="156"/>
        <end position="183"/>
    </location>
</feature>
<dbReference type="InterPro" id="IPR035906">
    <property type="entry name" value="MetI-like_sf"/>
</dbReference>
<evidence type="ECO:0000256" key="3">
    <source>
        <dbReference type="ARBA" id="ARBA00022448"/>
    </source>
</evidence>
<keyword evidence="6 8" id="KW-1133">Transmembrane helix</keyword>
<comment type="subcellular location">
    <subcellularLocation>
        <location evidence="1 8">Cell membrane</location>
        <topology evidence="1 8">Multi-pass membrane protein</topology>
    </subcellularLocation>
</comment>
<evidence type="ECO:0000256" key="5">
    <source>
        <dbReference type="ARBA" id="ARBA00022692"/>
    </source>
</evidence>
<keyword evidence="5 8" id="KW-0812">Transmembrane</keyword>
<keyword evidence="3 8" id="KW-0813">Transport</keyword>
<evidence type="ECO:0000259" key="9">
    <source>
        <dbReference type="PROSITE" id="PS50928"/>
    </source>
</evidence>
<feature type="transmembrane region" description="Helical" evidence="8">
    <location>
        <begin position="12"/>
        <end position="36"/>
    </location>
</feature>
<feature type="domain" description="ABC transmembrane type-1" evidence="9">
    <location>
        <begin position="76"/>
        <end position="281"/>
    </location>
</feature>
<dbReference type="PANTHER" id="PTHR42929">
    <property type="entry name" value="INNER MEMBRANE ABC TRANSPORTER PERMEASE PROTEIN YDCU-RELATED-RELATED"/>
    <property type="match status" value="1"/>
</dbReference>
<feature type="transmembrane region" description="Helical" evidence="8">
    <location>
        <begin position="208"/>
        <end position="229"/>
    </location>
</feature>
<dbReference type="EMBL" id="JACVXA010000043">
    <property type="protein sequence ID" value="MBE3639297.1"/>
    <property type="molecule type" value="Genomic_DNA"/>
</dbReference>
<keyword evidence="4" id="KW-1003">Cell membrane</keyword>
<dbReference type="GO" id="GO:0005886">
    <property type="term" value="C:plasma membrane"/>
    <property type="evidence" value="ECO:0007669"/>
    <property type="project" value="UniProtKB-SubCell"/>
</dbReference>
<reference evidence="10" key="1">
    <citation type="submission" date="2020-09" db="EMBL/GenBank/DDBJ databases">
        <title>A novel bacterium of genus Mangrovicoccus, isolated from South China Sea.</title>
        <authorList>
            <person name="Huang H."/>
            <person name="Mo K."/>
            <person name="Hu Y."/>
        </authorList>
    </citation>
    <scope>NUCLEOTIDE SEQUENCE</scope>
    <source>
        <strain evidence="10">HB182678</strain>
    </source>
</reference>
<evidence type="ECO:0000313" key="10">
    <source>
        <dbReference type="EMBL" id="MBE3639297.1"/>
    </source>
</evidence>
<evidence type="ECO:0000313" key="11">
    <source>
        <dbReference type="Proteomes" id="UP000609121"/>
    </source>
</evidence>
<gene>
    <name evidence="10" type="ORF">ICN82_13945</name>
</gene>
<dbReference type="CDD" id="cd06261">
    <property type="entry name" value="TM_PBP2"/>
    <property type="match status" value="1"/>
</dbReference>